<dbReference type="Pfam" id="PF04909">
    <property type="entry name" value="Amidohydro_2"/>
    <property type="match status" value="1"/>
</dbReference>
<evidence type="ECO:0000313" key="3">
    <source>
        <dbReference type="EMBL" id="OQO02025.1"/>
    </source>
</evidence>
<dbReference type="Gene3D" id="3.20.20.140">
    <property type="entry name" value="Metal-dependent hydrolases"/>
    <property type="match status" value="1"/>
</dbReference>
<dbReference type="OrthoDB" id="2135488at2759"/>
<accession>A0A1V8SS58</accession>
<evidence type="ECO:0000256" key="1">
    <source>
        <dbReference type="ARBA" id="ARBA00038310"/>
    </source>
</evidence>
<comment type="similarity">
    <text evidence="1">Belongs to the metallo-dependent hydrolases superfamily.</text>
</comment>
<dbReference type="STRING" id="1507870.A0A1V8SS58"/>
<evidence type="ECO:0000259" key="2">
    <source>
        <dbReference type="Pfam" id="PF04909"/>
    </source>
</evidence>
<sequence>MAPSSLIDSHIHLWPASASNQNAHTWMTPGMPLAKPHLLSNYLLATQDKTVTTARNPTVEGVVYVETDRALLPPTSDLTSWAAEALKEITFLLSIVSGDYGPEANTKLLGIVLWAPMDQPTSTILEWLELAEQTAGSETWKRVKGFRFLLQGLREEAKFREVVLDGPFVKNLKILGRRGFSFDVGVDQHSSGAWQLEIVEQAMRRAHEGVEEGGKVTFIVNHLCKPDFSNRTELGHEDEGFVRWKQAIEKMVKCERTYMKLSGAFSELAETPTAETDVAEQIEPWVKHVFEWFGSKRMMFGSDWPVCNVNGPKNGSPFSVWASTVDQLLHKFVPTGDHQHIWSGTAREAYRLQ</sequence>
<dbReference type="SUPFAM" id="SSF51556">
    <property type="entry name" value="Metallo-dependent hydrolases"/>
    <property type="match status" value="1"/>
</dbReference>
<dbReference type="InParanoid" id="A0A1V8SS58"/>
<dbReference type="AlphaFoldDB" id="A0A1V8SS58"/>
<dbReference type="PANTHER" id="PTHR43569">
    <property type="entry name" value="AMIDOHYDROLASE"/>
    <property type="match status" value="1"/>
</dbReference>
<dbReference type="Proteomes" id="UP000192596">
    <property type="component" value="Unassembled WGS sequence"/>
</dbReference>
<reference evidence="4" key="1">
    <citation type="submission" date="2017-03" db="EMBL/GenBank/DDBJ databases">
        <title>Genomes of endolithic fungi from Antarctica.</title>
        <authorList>
            <person name="Coleine C."/>
            <person name="Masonjones S."/>
            <person name="Stajich J.E."/>
        </authorList>
    </citation>
    <scope>NUCLEOTIDE SEQUENCE [LARGE SCALE GENOMIC DNA]</scope>
    <source>
        <strain evidence="4">CCFEE 5527</strain>
    </source>
</reference>
<evidence type="ECO:0000313" key="4">
    <source>
        <dbReference type="Proteomes" id="UP000192596"/>
    </source>
</evidence>
<dbReference type="InterPro" id="IPR032466">
    <property type="entry name" value="Metal_Hydrolase"/>
</dbReference>
<keyword evidence="4" id="KW-1185">Reference proteome</keyword>
<dbReference type="InterPro" id="IPR052350">
    <property type="entry name" value="Metallo-dep_Lactonases"/>
</dbReference>
<protein>
    <recommendedName>
        <fullName evidence="2">Amidohydrolase-related domain-containing protein</fullName>
    </recommendedName>
</protein>
<proteinExistence type="inferred from homology"/>
<feature type="domain" description="Amidohydrolase-related" evidence="2">
    <location>
        <begin position="143"/>
        <end position="352"/>
    </location>
</feature>
<dbReference type="EMBL" id="NAJO01000029">
    <property type="protein sequence ID" value="OQO02025.1"/>
    <property type="molecule type" value="Genomic_DNA"/>
</dbReference>
<comment type="caution">
    <text evidence="3">The sequence shown here is derived from an EMBL/GenBank/DDBJ whole genome shotgun (WGS) entry which is preliminary data.</text>
</comment>
<dbReference type="PANTHER" id="PTHR43569:SF2">
    <property type="entry name" value="AMIDOHYDROLASE-RELATED DOMAIN-CONTAINING PROTEIN"/>
    <property type="match status" value="1"/>
</dbReference>
<dbReference type="InterPro" id="IPR006680">
    <property type="entry name" value="Amidohydro-rel"/>
</dbReference>
<dbReference type="GO" id="GO:0016787">
    <property type="term" value="F:hydrolase activity"/>
    <property type="evidence" value="ECO:0007669"/>
    <property type="project" value="InterPro"/>
</dbReference>
<name>A0A1V8SS58_9PEZI</name>
<gene>
    <name evidence="3" type="ORF">B0A48_12498</name>
</gene>
<organism evidence="3 4">
    <name type="scientific">Cryoendolithus antarcticus</name>
    <dbReference type="NCBI Taxonomy" id="1507870"/>
    <lineage>
        <taxon>Eukaryota</taxon>
        <taxon>Fungi</taxon>
        <taxon>Dikarya</taxon>
        <taxon>Ascomycota</taxon>
        <taxon>Pezizomycotina</taxon>
        <taxon>Dothideomycetes</taxon>
        <taxon>Dothideomycetidae</taxon>
        <taxon>Cladosporiales</taxon>
        <taxon>Cladosporiaceae</taxon>
        <taxon>Cryoendolithus</taxon>
    </lineage>
</organism>